<accession>A0A1C6SBJ0</accession>
<dbReference type="SMART" id="SM00116">
    <property type="entry name" value="CBS"/>
    <property type="match status" value="2"/>
</dbReference>
<sequence length="459" mass="47960">MGGLLGQVALVVVLVLVNAALAGSEMALVSLREGQLRRLAQAGGRGARLARLARDPNRYLATIQLGITLAGFLASAAAAVSLARPLVGLLGFLGRAAEPVAVVAVTMVLTFVTLVVGELAPKRLAMQRAERWGLRGAVVVDAVAWVARPAVWLLSVATDAAVRVVGGDPRARREEVSEEELREMLVSQRGLSAQQREILTGAFDIAGRTVRQVLVARRDVTVLPGCLSPGEGMRRLAEAGRSRAPVVGGGGLDDVVGVVHIRDLVGAGASTVAGRARPPLLLPGSVPVSEAMRRLRVERERLALVVDEWGGVDGIVTMEDLLEEVVGELYDETDRDVRAVVREPDGALLLPGDFPLHDLPDVGVPVGFSVSGEYTTVAGLVLAGLGYVPRGVGETVCLPGLTVQVVRVVDRAVRQVRVRPAPAGSSGCRDGGGPSRAAPRRGAPVAPEDAPPGRRHPDG</sequence>
<evidence type="ECO:0000256" key="6">
    <source>
        <dbReference type="SAM" id="MobiDB-lite"/>
    </source>
</evidence>
<evidence type="ECO:0000256" key="2">
    <source>
        <dbReference type="ARBA" id="ARBA00006337"/>
    </source>
</evidence>
<dbReference type="PANTHER" id="PTHR43099:SF5">
    <property type="entry name" value="HLYC_CORC FAMILY TRANSPORTER"/>
    <property type="match status" value="1"/>
</dbReference>
<dbReference type="Proteomes" id="UP000198906">
    <property type="component" value="Unassembled WGS sequence"/>
</dbReference>
<evidence type="ECO:0000313" key="11">
    <source>
        <dbReference type="Proteomes" id="UP000198906"/>
    </source>
</evidence>
<dbReference type="SUPFAM" id="SSF56176">
    <property type="entry name" value="FAD-binding/transporter-associated domain-like"/>
    <property type="match status" value="1"/>
</dbReference>
<dbReference type="Gene3D" id="3.10.580.10">
    <property type="entry name" value="CBS-domain"/>
    <property type="match status" value="1"/>
</dbReference>
<dbReference type="EMBL" id="FMHU01000002">
    <property type="protein sequence ID" value="SCL26799.1"/>
    <property type="molecule type" value="Genomic_DNA"/>
</dbReference>
<dbReference type="InterPro" id="IPR046342">
    <property type="entry name" value="CBS_dom_sf"/>
</dbReference>
<evidence type="ECO:0000256" key="4">
    <source>
        <dbReference type="PROSITE-ProRule" id="PRU00703"/>
    </source>
</evidence>
<dbReference type="InterPro" id="IPR005170">
    <property type="entry name" value="Transptr-assoc_dom"/>
</dbReference>
<dbReference type="GO" id="GO:0005886">
    <property type="term" value="C:plasma membrane"/>
    <property type="evidence" value="ECO:0007669"/>
    <property type="project" value="UniProtKB-SubCell"/>
</dbReference>
<dbReference type="SMART" id="SM01091">
    <property type="entry name" value="CorC_HlyC"/>
    <property type="match status" value="1"/>
</dbReference>
<evidence type="ECO:0000256" key="1">
    <source>
        <dbReference type="ARBA" id="ARBA00004651"/>
    </source>
</evidence>
<keyword evidence="11" id="KW-1185">Reference proteome</keyword>
<evidence type="ECO:0000313" key="10">
    <source>
        <dbReference type="EMBL" id="SCL26799.1"/>
    </source>
</evidence>
<comment type="subcellular location">
    <subcellularLocation>
        <location evidence="1">Cell membrane</location>
        <topology evidence="1">Multi-pass membrane protein</topology>
    </subcellularLocation>
</comment>
<dbReference type="SUPFAM" id="SSF54631">
    <property type="entry name" value="CBS-domain pair"/>
    <property type="match status" value="1"/>
</dbReference>
<protein>
    <submittedName>
        <fullName evidence="10">Putative hemolysin</fullName>
    </submittedName>
</protein>
<dbReference type="InterPro" id="IPR036318">
    <property type="entry name" value="FAD-bd_PCMH-like_sf"/>
</dbReference>
<keyword evidence="5 7" id="KW-1133">Transmembrane helix</keyword>
<keyword evidence="3" id="KW-1003">Cell membrane</keyword>
<dbReference type="RefSeq" id="WP_176738079.1">
    <property type="nucleotide sequence ID" value="NZ_FMHU01000002.1"/>
</dbReference>
<evidence type="ECO:0000256" key="3">
    <source>
        <dbReference type="ARBA" id="ARBA00022475"/>
    </source>
</evidence>
<dbReference type="InterPro" id="IPR051676">
    <property type="entry name" value="UPF0053_domain"/>
</dbReference>
<dbReference type="GO" id="GO:0050660">
    <property type="term" value="F:flavin adenine dinucleotide binding"/>
    <property type="evidence" value="ECO:0007669"/>
    <property type="project" value="InterPro"/>
</dbReference>
<keyword evidence="4" id="KW-0129">CBS domain</keyword>
<dbReference type="AlphaFoldDB" id="A0A1C6SBJ0"/>
<feature type="transmembrane region" description="Helical" evidence="7">
    <location>
        <begin position="132"/>
        <end position="154"/>
    </location>
</feature>
<feature type="transmembrane region" description="Helical" evidence="7">
    <location>
        <begin position="100"/>
        <end position="120"/>
    </location>
</feature>
<dbReference type="Gene3D" id="3.30.465.10">
    <property type="match status" value="1"/>
</dbReference>
<comment type="similarity">
    <text evidence="2">Belongs to the UPF0053 family.</text>
</comment>
<dbReference type="Pfam" id="PF00571">
    <property type="entry name" value="CBS"/>
    <property type="match status" value="2"/>
</dbReference>
<evidence type="ECO:0000256" key="5">
    <source>
        <dbReference type="PROSITE-ProRule" id="PRU01193"/>
    </source>
</evidence>
<proteinExistence type="inferred from homology"/>
<dbReference type="PROSITE" id="PS51371">
    <property type="entry name" value="CBS"/>
    <property type="match status" value="1"/>
</dbReference>
<feature type="domain" description="CNNM transmembrane" evidence="9">
    <location>
        <begin position="1"/>
        <end position="203"/>
    </location>
</feature>
<feature type="domain" description="CBS" evidence="8">
    <location>
        <begin position="275"/>
        <end position="332"/>
    </location>
</feature>
<keyword evidence="5 7" id="KW-0812">Transmembrane</keyword>
<dbReference type="PROSITE" id="PS51846">
    <property type="entry name" value="CNNM"/>
    <property type="match status" value="1"/>
</dbReference>
<gene>
    <name evidence="10" type="ORF">GA0074694_4624</name>
</gene>
<evidence type="ECO:0000256" key="7">
    <source>
        <dbReference type="SAM" id="Phobius"/>
    </source>
</evidence>
<dbReference type="InterPro" id="IPR000644">
    <property type="entry name" value="CBS_dom"/>
</dbReference>
<dbReference type="Pfam" id="PF01595">
    <property type="entry name" value="CNNM"/>
    <property type="match status" value="1"/>
</dbReference>
<evidence type="ECO:0000259" key="8">
    <source>
        <dbReference type="PROSITE" id="PS51371"/>
    </source>
</evidence>
<feature type="region of interest" description="Disordered" evidence="6">
    <location>
        <begin position="420"/>
        <end position="459"/>
    </location>
</feature>
<dbReference type="InterPro" id="IPR016169">
    <property type="entry name" value="FAD-bd_PCMH_sub2"/>
</dbReference>
<name>A0A1C6SBJ0_9ACTN</name>
<feature type="compositionally biased region" description="Low complexity" evidence="6">
    <location>
        <begin position="435"/>
        <end position="447"/>
    </location>
</feature>
<feature type="transmembrane region" description="Helical" evidence="7">
    <location>
        <begin position="6"/>
        <end position="29"/>
    </location>
</feature>
<organism evidence="10 11">
    <name type="scientific">Micromonospora inyonensis</name>
    <dbReference type="NCBI Taxonomy" id="47866"/>
    <lineage>
        <taxon>Bacteria</taxon>
        <taxon>Bacillati</taxon>
        <taxon>Actinomycetota</taxon>
        <taxon>Actinomycetes</taxon>
        <taxon>Micromonosporales</taxon>
        <taxon>Micromonosporaceae</taxon>
        <taxon>Micromonospora</taxon>
    </lineage>
</organism>
<dbReference type="PANTHER" id="PTHR43099">
    <property type="entry name" value="UPF0053 PROTEIN YRKA"/>
    <property type="match status" value="1"/>
</dbReference>
<dbReference type="InterPro" id="IPR002550">
    <property type="entry name" value="CNNM"/>
</dbReference>
<reference evidence="11" key="1">
    <citation type="submission" date="2016-06" db="EMBL/GenBank/DDBJ databases">
        <authorList>
            <person name="Varghese N."/>
        </authorList>
    </citation>
    <scope>NUCLEOTIDE SEQUENCE [LARGE SCALE GENOMIC DNA]</scope>
    <source>
        <strain evidence="11">DSM 46123</strain>
    </source>
</reference>
<feature type="transmembrane region" description="Helical" evidence="7">
    <location>
        <begin position="59"/>
        <end position="80"/>
    </location>
</feature>
<dbReference type="STRING" id="47866.GA0074694_4624"/>
<evidence type="ECO:0000259" key="9">
    <source>
        <dbReference type="PROSITE" id="PS51846"/>
    </source>
</evidence>
<keyword evidence="5 7" id="KW-0472">Membrane</keyword>
<dbReference type="Pfam" id="PF03471">
    <property type="entry name" value="CorC_HlyC"/>
    <property type="match status" value="1"/>
</dbReference>